<keyword evidence="10 14" id="KW-0046">Antibiotic resistance</keyword>
<evidence type="ECO:0000256" key="8">
    <source>
        <dbReference type="ARBA" id="ARBA00022989"/>
    </source>
</evidence>
<dbReference type="GO" id="GO:0071555">
    <property type="term" value="P:cell wall organization"/>
    <property type="evidence" value="ECO:0007669"/>
    <property type="project" value="UniProtKB-KW"/>
</dbReference>
<keyword evidence="9 14" id="KW-0472">Membrane</keyword>
<dbReference type="PANTHER" id="PTHR30622:SF4">
    <property type="entry name" value="UNDECAPRENYL-DIPHOSPHATASE"/>
    <property type="match status" value="1"/>
</dbReference>
<comment type="function">
    <text evidence="14">Catalyzes the dephosphorylation of undecaprenyl diphosphate (UPP). Confers resistance to bacitracin.</text>
</comment>
<evidence type="ECO:0000256" key="3">
    <source>
        <dbReference type="ARBA" id="ARBA00012374"/>
    </source>
</evidence>
<evidence type="ECO:0000256" key="9">
    <source>
        <dbReference type="ARBA" id="ARBA00023136"/>
    </source>
</evidence>
<evidence type="ECO:0000256" key="1">
    <source>
        <dbReference type="ARBA" id="ARBA00004651"/>
    </source>
</evidence>
<dbReference type="GO" id="GO:0008360">
    <property type="term" value="P:regulation of cell shape"/>
    <property type="evidence" value="ECO:0007669"/>
    <property type="project" value="UniProtKB-KW"/>
</dbReference>
<evidence type="ECO:0000256" key="2">
    <source>
        <dbReference type="ARBA" id="ARBA00010621"/>
    </source>
</evidence>
<dbReference type="HAMAP" id="MF_01006">
    <property type="entry name" value="Undec_diphosphatase"/>
    <property type="match status" value="1"/>
</dbReference>
<comment type="catalytic activity">
    <reaction evidence="13 14">
        <text>di-trans,octa-cis-undecaprenyl diphosphate + H2O = di-trans,octa-cis-undecaprenyl phosphate + phosphate + H(+)</text>
        <dbReference type="Rhea" id="RHEA:28094"/>
        <dbReference type="ChEBI" id="CHEBI:15377"/>
        <dbReference type="ChEBI" id="CHEBI:15378"/>
        <dbReference type="ChEBI" id="CHEBI:43474"/>
        <dbReference type="ChEBI" id="CHEBI:58405"/>
        <dbReference type="ChEBI" id="CHEBI:60392"/>
        <dbReference type="EC" id="3.6.1.27"/>
    </reaction>
</comment>
<comment type="caution">
    <text evidence="15">The sequence shown here is derived from an EMBL/GenBank/DDBJ whole genome shotgun (WGS) entry which is preliminary data.</text>
</comment>
<feature type="transmembrane region" description="Helical" evidence="14">
    <location>
        <begin position="7"/>
        <end position="34"/>
    </location>
</feature>
<keyword evidence="7 14" id="KW-0378">Hydrolase</keyword>
<comment type="similarity">
    <text evidence="2 14">Belongs to the UppP family.</text>
</comment>
<sequence>MDYIYSIILAIVQAVTEFLPISSSGHLVILHQVLKSDLLGSLTFDVILHAGTLLAVVIYFWRDIVAMAKGFFRTVARRKISPDIAEQLPYWLIIGTLPALLVGYFFDSLIEQFFRSLWWVILMLIAGGVLFIVFERFSAKKRNLAGMSFADAFLIGLAQALAFIPGTSRSGVTILAGLGLGFKREEAARFSFLLSLPVILGAVIRKVAQISLSDLSLDFVFVSILGAAFAALFGFLVIRLFLQFLRHHSLIVFAVYRFILAGVLILILLF</sequence>
<keyword evidence="5 14" id="KW-1003">Cell membrane</keyword>
<dbReference type="STRING" id="1798550.A2927_01195"/>
<dbReference type="PANTHER" id="PTHR30622">
    <property type="entry name" value="UNDECAPRENYL-DIPHOSPHATASE"/>
    <property type="match status" value="1"/>
</dbReference>
<feature type="transmembrane region" description="Helical" evidence="14">
    <location>
        <begin position="149"/>
        <end position="167"/>
    </location>
</feature>
<keyword evidence="14" id="KW-0573">Peptidoglycan synthesis</keyword>
<keyword evidence="14" id="KW-0133">Cell shape</keyword>
<reference evidence="15 16" key="1">
    <citation type="journal article" date="2016" name="Nat. Commun.">
        <title>Thousands of microbial genomes shed light on interconnected biogeochemical processes in an aquifer system.</title>
        <authorList>
            <person name="Anantharaman K."/>
            <person name="Brown C.T."/>
            <person name="Hug L.A."/>
            <person name="Sharon I."/>
            <person name="Castelle C.J."/>
            <person name="Probst A.J."/>
            <person name="Thomas B.C."/>
            <person name="Singh A."/>
            <person name="Wilkins M.J."/>
            <person name="Karaoz U."/>
            <person name="Brodie E.L."/>
            <person name="Williams K.H."/>
            <person name="Hubbard S.S."/>
            <person name="Banfield J.F."/>
        </authorList>
    </citation>
    <scope>NUCLEOTIDE SEQUENCE [LARGE SCALE GENOMIC DNA]</scope>
</reference>
<evidence type="ECO:0000256" key="6">
    <source>
        <dbReference type="ARBA" id="ARBA00022692"/>
    </source>
</evidence>
<evidence type="ECO:0000256" key="4">
    <source>
        <dbReference type="ARBA" id="ARBA00021581"/>
    </source>
</evidence>
<dbReference type="Pfam" id="PF02673">
    <property type="entry name" value="BacA"/>
    <property type="match status" value="1"/>
</dbReference>
<feature type="transmembrane region" description="Helical" evidence="14">
    <location>
        <begin position="88"/>
        <end position="106"/>
    </location>
</feature>
<dbReference type="Proteomes" id="UP000178849">
    <property type="component" value="Unassembled WGS sequence"/>
</dbReference>
<evidence type="ECO:0000256" key="10">
    <source>
        <dbReference type="ARBA" id="ARBA00023251"/>
    </source>
</evidence>
<evidence type="ECO:0000256" key="11">
    <source>
        <dbReference type="ARBA" id="ARBA00032707"/>
    </source>
</evidence>
<feature type="transmembrane region" description="Helical" evidence="14">
    <location>
        <begin position="219"/>
        <end position="242"/>
    </location>
</feature>
<feature type="transmembrane region" description="Helical" evidence="14">
    <location>
        <begin position="118"/>
        <end position="137"/>
    </location>
</feature>
<dbReference type="EC" id="3.6.1.27" evidence="3 14"/>
<evidence type="ECO:0000256" key="14">
    <source>
        <dbReference type="HAMAP-Rule" id="MF_01006"/>
    </source>
</evidence>
<feature type="transmembrane region" description="Helical" evidence="14">
    <location>
        <begin position="248"/>
        <end position="269"/>
    </location>
</feature>
<dbReference type="EMBL" id="MHKL01000006">
    <property type="protein sequence ID" value="OGY89838.1"/>
    <property type="molecule type" value="Genomic_DNA"/>
</dbReference>
<organism evidence="15 16">
    <name type="scientific">Candidatus Komeilibacteria bacterium RIFCSPLOWO2_01_FULL_45_10</name>
    <dbReference type="NCBI Taxonomy" id="1798550"/>
    <lineage>
        <taxon>Bacteria</taxon>
        <taxon>Candidatus Komeiliibacteriota</taxon>
    </lineage>
</organism>
<evidence type="ECO:0000256" key="12">
    <source>
        <dbReference type="ARBA" id="ARBA00032932"/>
    </source>
</evidence>
<accession>A0A1G2BKS1</accession>
<comment type="subcellular location">
    <subcellularLocation>
        <location evidence="1 14">Cell membrane</location>
        <topology evidence="1 14">Multi-pass membrane protein</topology>
    </subcellularLocation>
</comment>
<feature type="transmembrane region" description="Helical" evidence="14">
    <location>
        <begin position="46"/>
        <end position="68"/>
    </location>
</feature>
<evidence type="ECO:0000313" key="15">
    <source>
        <dbReference type="EMBL" id="OGY89838.1"/>
    </source>
</evidence>
<keyword evidence="14" id="KW-0961">Cell wall biogenesis/degradation</keyword>
<dbReference type="GO" id="GO:0050380">
    <property type="term" value="F:undecaprenyl-diphosphatase activity"/>
    <property type="evidence" value="ECO:0007669"/>
    <property type="project" value="UniProtKB-UniRule"/>
</dbReference>
<keyword evidence="8 14" id="KW-1133">Transmembrane helix</keyword>
<dbReference type="GO" id="GO:0009252">
    <property type="term" value="P:peptidoglycan biosynthetic process"/>
    <property type="evidence" value="ECO:0007669"/>
    <property type="project" value="UniProtKB-KW"/>
</dbReference>
<proteinExistence type="inferred from homology"/>
<dbReference type="InterPro" id="IPR003824">
    <property type="entry name" value="UppP"/>
</dbReference>
<evidence type="ECO:0000256" key="13">
    <source>
        <dbReference type="ARBA" id="ARBA00047594"/>
    </source>
</evidence>
<gene>
    <name evidence="14" type="primary">uppP</name>
    <name evidence="15" type="ORF">A2927_01195</name>
</gene>
<evidence type="ECO:0000256" key="7">
    <source>
        <dbReference type="ARBA" id="ARBA00022801"/>
    </source>
</evidence>
<evidence type="ECO:0000256" key="5">
    <source>
        <dbReference type="ARBA" id="ARBA00022475"/>
    </source>
</evidence>
<dbReference type="AlphaFoldDB" id="A0A1G2BKS1"/>
<dbReference type="GO" id="GO:0046677">
    <property type="term" value="P:response to antibiotic"/>
    <property type="evidence" value="ECO:0007669"/>
    <property type="project" value="UniProtKB-UniRule"/>
</dbReference>
<dbReference type="GO" id="GO:0005886">
    <property type="term" value="C:plasma membrane"/>
    <property type="evidence" value="ECO:0007669"/>
    <property type="project" value="UniProtKB-SubCell"/>
</dbReference>
<comment type="miscellaneous">
    <text evidence="14">Bacitracin is thought to be involved in the inhibition of peptidoglycan synthesis by sequestering undecaprenyl diphosphate, thereby reducing the pool of lipid carrier available.</text>
</comment>
<name>A0A1G2BKS1_9BACT</name>
<keyword evidence="6 14" id="KW-0812">Transmembrane</keyword>
<protein>
    <recommendedName>
        <fullName evidence="4 14">Undecaprenyl-diphosphatase</fullName>
        <ecNumber evidence="3 14">3.6.1.27</ecNumber>
    </recommendedName>
    <alternativeName>
        <fullName evidence="12 14">Bacitracin resistance protein</fullName>
    </alternativeName>
    <alternativeName>
        <fullName evidence="11 14">Undecaprenyl pyrophosphate phosphatase</fullName>
    </alternativeName>
</protein>
<evidence type="ECO:0000313" key="16">
    <source>
        <dbReference type="Proteomes" id="UP000178849"/>
    </source>
</evidence>